<dbReference type="PANTHER" id="PTHR31286:SF180">
    <property type="entry name" value="OS10G0362600 PROTEIN"/>
    <property type="match status" value="1"/>
</dbReference>
<dbReference type="PANTHER" id="PTHR31286">
    <property type="entry name" value="GLYCINE-RICH CELL WALL STRUCTURAL PROTEIN 1.8-LIKE"/>
    <property type="match status" value="1"/>
</dbReference>
<dbReference type="InterPro" id="IPR040256">
    <property type="entry name" value="At4g02000-like"/>
</dbReference>
<gene>
    <name evidence="1" type="ORF">Sradi_3954600</name>
</gene>
<dbReference type="EMBL" id="JACGWJ010000017">
    <property type="protein sequence ID" value="KAL0355077.1"/>
    <property type="molecule type" value="Genomic_DNA"/>
</dbReference>
<comment type="caution">
    <text evidence="1">The sequence shown here is derived from an EMBL/GenBank/DDBJ whole genome shotgun (WGS) entry which is preliminary data.</text>
</comment>
<name>A0AAW2PJ22_SESRA</name>
<dbReference type="AlphaFoldDB" id="A0AAW2PJ22"/>
<accession>A0AAW2PJ22</accession>
<evidence type="ECO:0000313" key="1">
    <source>
        <dbReference type="EMBL" id="KAL0355077.1"/>
    </source>
</evidence>
<sequence length="169" mass="18573">MTKGGKNKVSAEVVGCPTITFGQPSTAIILVLPATAGHTKMAGQLNTVKLNVVPIFAKGDATSSWKNKIAREENSQRILTDGPYFIYGHPLILKNMLAYFEFKEDDISLVPVWAILSSLPLECWHPNALGKIGTRLGTPLVMDSLTMKMERVLYARILIEVDASKKLMD</sequence>
<organism evidence="1">
    <name type="scientific">Sesamum radiatum</name>
    <name type="common">Black benniseed</name>
    <dbReference type="NCBI Taxonomy" id="300843"/>
    <lineage>
        <taxon>Eukaryota</taxon>
        <taxon>Viridiplantae</taxon>
        <taxon>Streptophyta</taxon>
        <taxon>Embryophyta</taxon>
        <taxon>Tracheophyta</taxon>
        <taxon>Spermatophyta</taxon>
        <taxon>Magnoliopsida</taxon>
        <taxon>eudicotyledons</taxon>
        <taxon>Gunneridae</taxon>
        <taxon>Pentapetalae</taxon>
        <taxon>asterids</taxon>
        <taxon>lamiids</taxon>
        <taxon>Lamiales</taxon>
        <taxon>Pedaliaceae</taxon>
        <taxon>Sesamum</taxon>
    </lineage>
</organism>
<reference evidence="1" key="2">
    <citation type="journal article" date="2024" name="Plant">
        <title>Genomic evolution and insights into agronomic trait innovations of Sesamum species.</title>
        <authorList>
            <person name="Miao H."/>
            <person name="Wang L."/>
            <person name="Qu L."/>
            <person name="Liu H."/>
            <person name="Sun Y."/>
            <person name="Le M."/>
            <person name="Wang Q."/>
            <person name="Wei S."/>
            <person name="Zheng Y."/>
            <person name="Lin W."/>
            <person name="Duan Y."/>
            <person name="Cao H."/>
            <person name="Xiong S."/>
            <person name="Wang X."/>
            <person name="Wei L."/>
            <person name="Li C."/>
            <person name="Ma Q."/>
            <person name="Ju M."/>
            <person name="Zhao R."/>
            <person name="Li G."/>
            <person name="Mu C."/>
            <person name="Tian Q."/>
            <person name="Mei H."/>
            <person name="Zhang T."/>
            <person name="Gao T."/>
            <person name="Zhang H."/>
        </authorList>
    </citation>
    <scope>NUCLEOTIDE SEQUENCE</scope>
    <source>
        <strain evidence="1">G02</strain>
    </source>
</reference>
<evidence type="ECO:0008006" key="2">
    <source>
        <dbReference type="Google" id="ProtNLM"/>
    </source>
</evidence>
<reference evidence="1" key="1">
    <citation type="submission" date="2020-06" db="EMBL/GenBank/DDBJ databases">
        <authorList>
            <person name="Li T."/>
            <person name="Hu X."/>
            <person name="Zhang T."/>
            <person name="Song X."/>
            <person name="Zhang H."/>
            <person name="Dai N."/>
            <person name="Sheng W."/>
            <person name="Hou X."/>
            <person name="Wei L."/>
        </authorList>
    </citation>
    <scope>NUCLEOTIDE SEQUENCE</scope>
    <source>
        <strain evidence="1">G02</strain>
        <tissue evidence="1">Leaf</tissue>
    </source>
</reference>
<proteinExistence type="predicted"/>
<protein>
    <recommendedName>
        <fullName evidence="2">DUF4283 domain-containing protein</fullName>
    </recommendedName>
</protein>